<comment type="caution">
    <text evidence="6">The sequence shown here is derived from an EMBL/GenBank/DDBJ whole genome shotgun (WGS) entry which is preliminary data.</text>
</comment>
<dbReference type="GO" id="GO:0005524">
    <property type="term" value="F:ATP binding"/>
    <property type="evidence" value="ECO:0007669"/>
    <property type="project" value="UniProtKB-KW"/>
</dbReference>
<dbReference type="Proteomes" id="UP000886689">
    <property type="component" value="Unassembled WGS sequence"/>
</dbReference>
<keyword evidence="3" id="KW-0143">Chaperone</keyword>
<organism evidence="6 7">
    <name type="scientific">Candidatus Proximibacter danicus</name>
    <dbReference type="NCBI Taxonomy" id="2954365"/>
    <lineage>
        <taxon>Bacteria</taxon>
        <taxon>Pseudomonadati</taxon>
        <taxon>Pseudomonadota</taxon>
        <taxon>Betaproteobacteria</taxon>
        <taxon>Candidatus Proximibacter</taxon>
    </lineage>
</organism>
<dbReference type="EMBL" id="JADJUC010000001">
    <property type="protein sequence ID" value="MBK8522963.1"/>
    <property type="molecule type" value="Genomic_DNA"/>
</dbReference>
<dbReference type="SUPFAM" id="SSF52540">
    <property type="entry name" value="P-loop containing nucleoside triphosphate hydrolases"/>
    <property type="match status" value="1"/>
</dbReference>
<dbReference type="InterPro" id="IPR003959">
    <property type="entry name" value="ATPase_AAA_core"/>
</dbReference>
<proteinExistence type="predicted"/>
<evidence type="ECO:0000256" key="2">
    <source>
        <dbReference type="ARBA" id="ARBA00022840"/>
    </source>
</evidence>
<keyword evidence="2 6" id="KW-0067">ATP-binding</keyword>
<dbReference type="GO" id="GO:0008233">
    <property type="term" value="F:peptidase activity"/>
    <property type="evidence" value="ECO:0007669"/>
    <property type="project" value="UniProtKB-KW"/>
</dbReference>
<dbReference type="PANTHER" id="PTHR48102:SF7">
    <property type="entry name" value="ATP-DEPENDENT CLP PROTEASE ATP-BINDING SUBUNIT CLPX-LIKE, MITOCHONDRIAL"/>
    <property type="match status" value="1"/>
</dbReference>
<dbReference type="InterPro" id="IPR000641">
    <property type="entry name" value="CbxX/CfxQ"/>
</dbReference>
<keyword evidence="6" id="KW-0378">Hydrolase</keyword>
<dbReference type="InterPro" id="IPR027417">
    <property type="entry name" value="P-loop_NTPase"/>
</dbReference>
<dbReference type="InterPro" id="IPR003593">
    <property type="entry name" value="AAA+_ATPase"/>
</dbReference>
<sequence>MKPSEIVRHLNQHVIGQEDAKKILSVAVYSHFKKTAQAKPDAVEMVKSNILLIGPTGTGKTLLCETLARILDVPFVTADATALAQTEYVGEEIEAILHRLLDRAEGDMQKAQRGIVFIDEVDKLKATSAQARGPSGERVQNALLKIMEGSPVRLNDGQYIDTTQVLFICGGAFVGLDNIMGKNHSFGFISTTESENQKILDRINSRVKPTDLYEFGIIPEFAGRLPIVARLQDLTRDMLVRIMVEPKNSIYRQFREILASEGVELLIEPPVFEQIAELAIEYKAGARSLRGIFEEMITPVVFLVPDNPAIKKVVIASLFEDAKYFGAPAAA</sequence>
<reference evidence="6" key="1">
    <citation type="submission" date="2020-10" db="EMBL/GenBank/DDBJ databases">
        <title>Connecting structure to function with the recovery of over 1000 high-quality activated sludge metagenome-assembled genomes encoding full-length rRNA genes using long-read sequencing.</title>
        <authorList>
            <person name="Singleton C.M."/>
            <person name="Petriglieri F."/>
            <person name="Kristensen J.M."/>
            <person name="Kirkegaard R.H."/>
            <person name="Michaelsen T.Y."/>
            <person name="Andersen M.H."/>
            <person name="Karst S.M."/>
            <person name="Dueholm M.S."/>
            <person name="Nielsen P.H."/>
            <person name="Albertsen M."/>
        </authorList>
    </citation>
    <scope>NUCLEOTIDE SEQUENCE</scope>
    <source>
        <strain evidence="6">Hirt_18-Q3-R61-65_BATAC.395</strain>
    </source>
</reference>
<feature type="domain" description="AAA+ ATPase" evidence="4">
    <location>
        <begin position="46"/>
        <end position="184"/>
    </location>
</feature>
<dbReference type="Pfam" id="PF07724">
    <property type="entry name" value="AAA_2"/>
    <property type="match status" value="1"/>
</dbReference>
<accession>A0A9D7JYE4</accession>
<evidence type="ECO:0000259" key="4">
    <source>
        <dbReference type="SMART" id="SM00382"/>
    </source>
</evidence>
<gene>
    <name evidence="6" type="primary">clpX</name>
    <name evidence="6" type="ORF">IPL58_01810</name>
</gene>
<evidence type="ECO:0000313" key="6">
    <source>
        <dbReference type="EMBL" id="MBK8522963.1"/>
    </source>
</evidence>
<dbReference type="InterPro" id="IPR019489">
    <property type="entry name" value="Clp_ATPase_C"/>
</dbReference>
<dbReference type="Gene3D" id="3.40.50.300">
    <property type="entry name" value="P-loop containing nucleotide triphosphate hydrolases"/>
    <property type="match status" value="1"/>
</dbReference>
<dbReference type="InterPro" id="IPR050052">
    <property type="entry name" value="ATP-dep_Clp_protease_ClpX"/>
</dbReference>
<dbReference type="SMART" id="SM01086">
    <property type="entry name" value="ClpB_D2-small"/>
    <property type="match status" value="1"/>
</dbReference>
<evidence type="ECO:0000256" key="3">
    <source>
        <dbReference type="ARBA" id="ARBA00023186"/>
    </source>
</evidence>
<dbReference type="Gene3D" id="1.10.8.60">
    <property type="match status" value="1"/>
</dbReference>
<dbReference type="SMART" id="SM00382">
    <property type="entry name" value="AAA"/>
    <property type="match status" value="1"/>
</dbReference>
<dbReference type="NCBIfam" id="NF003745">
    <property type="entry name" value="PRK05342.1"/>
    <property type="match status" value="1"/>
</dbReference>
<dbReference type="GO" id="GO:0016887">
    <property type="term" value="F:ATP hydrolysis activity"/>
    <property type="evidence" value="ECO:0007669"/>
    <property type="project" value="InterPro"/>
</dbReference>
<feature type="domain" description="Clp ATPase C-terminal" evidence="5">
    <location>
        <begin position="234"/>
        <end position="325"/>
    </location>
</feature>
<evidence type="ECO:0000259" key="5">
    <source>
        <dbReference type="SMART" id="SM01086"/>
    </source>
</evidence>
<name>A0A9D7JYE4_9PROT</name>
<keyword evidence="6" id="KW-0645">Protease</keyword>
<protein>
    <submittedName>
        <fullName evidence="6">ATP-dependent Clp protease ATP-binding subunit ClpX</fullName>
    </submittedName>
</protein>
<dbReference type="AlphaFoldDB" id="A0A9D7JYE4"/>
<dbReference type="PRINTS" id="PR00819">
    <property type="entry name" value="CBXCFQXSUPER"/>
</dbReference>
<evidence type="ECO:0000313" key="7">
    <source>
        <dbReference type="Proteomes" id="UP000886689"/>
    </source>
</evidence>
<dbReference type="PANTHER" id="PTHR48102">
    <property type="entry name" value="ATP-DEPENDENT CLP PROTEASE ATP-BINDING SUBUNIT CLPX-LIKE, MITOCHONDRIAL-RELATED"/>
    <property type="match status" value="1"/>
</dbReference>
<dbReference type="Pfam" id="PF10431">
    <property type="entry name" value="ClpB_D2-small"/>
    <property type="match status" value="1"/>
</dbReference>
<evidence type="ECO:0000256" key="1">
    <source>
        <dbReference type="ARBA" id="ARBA00022741"/>
    </source>
</evidence>
<dbReference type="GO" id="GO:0051603">
    <property type="term" value="P:proteolysis involved in protein catabolic process"/>
    <property type="evidence" value="ECO:0007669"/>
    <property type="project" value="TreeGrafter"/>
</dbReference>
<keyword evidence="1" id="KW-0547">Nucleotide-binding</keyword>